<proteinExistence type="predicted"/>
<organism evidence="3 4">
    <name type="scientific">Sabulicella glaciei</name>
    <dbReference type="NCBI Taxonomy" id="2984948"/>
    <lineage>
        <taxon>Bacteria</taxon>
        <taxon>Pseudomonadati</taxon>
        <taxon>Pseudomonadota</taxon>
        <taxon>Alphaproteobacteria</taxon>
        <taxon>Acetobacterales</taxon>
        <taxon>Acetobacteraceae</taxon>
        <taxon>Sabulicella</taxon>
    </lineage>
</organism>
<accession>A0ABT3NW73</accession>
<feature type="region of interest" description="Disordered" evidence="1">
    <location>
        <begin position="49"/>
        <end position="69"/>
    </location>
</feature>
<evidence type="ECO:0000256" key="2">
    <source>
        <dbReference type="SAM" id="SignalP"/>
    </source>
</evidence>
<reference evidence="3 4" key="1">
    <citation type="submission" date="2022-10" db="EMBL/GenBank/DDBJ databases">
        <title>Roseococcus glaciei nov., sp. nov., isolated from glacier.</title>
        <authorList>
            <person name="Liu Q."/>
            <person name="Xin Y.-H."/>
        </authorList>
    </citation>
    <scope>NUCLEOTIDE SEQUENCE [LARGE SCALE GENOMIC DNA]</scope>
    <source>
        <strain evidence="3 4">MDT2-1-1</strain>
    </source>
</reference>
<sequence>MIRIGALAAILAVPLALAIPAGGALAQDATARSASANCVENSPMEVAGVSFGTSRMPRMDRAANSRPPR</sequence>
<evidence type="ECO:0000313" key="4">
    <source>
        <dbReference type="Proteomes" id="UP001526430"/>
    </source>
</evidence>
<keyword evidence="2" id="KW-0732">Signal</keyword>
<feature type="signal peptide" evidence="2">
    <location>
        <begin position="1"/>
        <end position="26"/>
    </location>
</feature>
<dbReference type="Proteomes" id="UP001526430">
    <property type="component" value="Unassembled WGS sequence"/>
</dbReference>
<name>A0ABT3NW73_9PROT</name>
<feature type="chain" id="PRO_5045249428" evidence="2">
    <location>
        <begin position="27"/>
        <end position="69"/>
    </location>
</feature>
<dbReference type="EMBL" id="JAPFQI010000008">
    <property type="protein sequence ID" value="MCW8086412.1"/>
    <property type="molecule type" value="Genomic_DNA"/>
</dbReference>
<evidence type="ECO:0000313" key="3">
    <source>
        <dbReference type="EMBL" id="MCW8086412.1"/>
    </source>
</evidence>
<gene>
    <name evidence="3" type="ORF">OF850_12290</name>
</gene>
<comment type="caution">
    <text evidence="3">The sequence shown here is derived from an EMBL/GenBank/DDBJ whole genome shotgun (WGS) entry which is preliminary data.</text>
</comment>
<protein>
    <submittedName>
        <fullName evidence="3">Uncharacterized protein</fullName>
    </submittedName>
</protein>
<evidence type="ECO:0000256" key="1">
    <source>
        <dbReference type="SAM" id="MobiDB-lite"/>
    </source>
</evidence>
<keyword evidence="4" id="KW-1185">Reference proteome</keyword>
<dbReference type="RefSeq" id="WP_301590443.1">
    <property type="nucleotide sequence ID" value="NZ_JAPFQI010000008.1"/>
</dbReference>